<dbReference type="EMBL" id="JALJOT010000006">
    <property type="protein sequence ID" value="KAK9909286.1"/>
    <property type="molecule type" value="Genomic_DNA"/>
</dbReference>
<proteinExistence type="predicted"/>
<dbReference type="Proteomes" id="UP001491310">
    <property type="component" value="Unassembled WGS sequence"/>
</dbReference>
<keyword evidence="3" id="KW-1185">Reference proteome</keyword>
<gene>
    <name evidence="2" type="ORF">WJX75_000050</name>
</gene>
<organism evidence="2 3">
    <name type="scientific">Coccomyxa subellipsoidea</name>
    <dbReference type="NCBI Taxonomy" id="248742"/>
    <lineage>
        <taxon>Eukaryota</taxon>
        <taxon>Viridiplantae</taxon>
        <taxon>Chlorophyta</taxon>
        <taxon>core chlorophytes</taxon>
        <taxon>Trebouxiophyceae</taxon>
        <taxon>Trebouxiophyceae incertae sedis</taxon>
        <taxon>Coccomyxaceae</taxon>
        <taxon>Coccomyxa</taxon>
    </lineage>
</organism>
<evidence type="ECO:0000256" key="1">
    <source>
        <dbReference type="SAM" id="MobiDB-lite"/>
    </source>
</evidence>
<feature type="compositionally biased region" description="Low complexity" evidence="1">
    <location>
        <begin position="534"/>
        <end position="544"/>
    </location>
</feature>
<comment type="caution">
    <text evidence="2">The sequence shown here is derived from an EMBL/GenBank/DDBJ whole genome shotgun (WGS) entry which is preliminary data.</text>
</comment>
<feature type="compositionally biased region" description="Low complexity" evidence="1">
    <location>
        <begin position="58"/>
        <end position="75"/>
    </location>
</feature>
<protein>
    <submittedName>
        <fullName evidence="2">Uncharacterized protein</fullName>
    </submittedName>
</protein>
<feature type="region of interest" description="Disordered" evidence="1">
    <location>
        <begin position="227"/>
        <end position="260"/>
    </location>
</feature>
<feature type="compositionally biased region" description="Basic and acidic residues" evidence="1">
    <location>
        <begin position="76"/>
        <end position="86"/>
    </location>
</feature>
<feature type="compositionally biased region" description="Basic and acidic residues" evidence="1">
    <location>
        <begin position="238"/>
        <end position="260"/>
    </location>
</feature>
<feature type="compositionally biased region" description="Low complexity" evidence="1">
    <location>
        <begin position="343"/>
        <end position="356"/>
    </location>
</feature>
<reference evidence="2 3" key="1">
    <citation type="journal article" date="2024" name="Nat. Commun.">
        <title>Phylogenomics reveals the evolutionary origins of lichenization in chlorophyte algae.</title>
        <authorList>
            <person name="Puginier C."/>
            <person name="Libourel C."/>
            <person name="Otte J."/>
            <person name="Skaloud P."/>
            <person name="Haon M."/>
            <person name="Grisel S."/>
            <person name="Petersen M."/>
            <person name="Berrin J.G."/>
            <person name="Delaux P.M."/>
            <person name="Dal Grande F."/>
            <person name="Keller J."/>
        </authorList>
    </citation>
    <scope>NUCLEOTIDE SEQUENCE [LARGE SCALE GENOMIC DNA]</scope>
    <source>
        <strain evidence="2 3">SAG 216-7</strain>
    </source>
</reference>
<feature type="region of interest" description="Disordered" evidence="1">
    <location>
        <begin position="343"/>
        <end position="364"/>
    </location>
</feature>
<sequence length="626" mass="66497">MADQSDPVNGFEQPCYTSEEEVGKASIRFGSSGTGMQPRISSLEETIGDLSAAVHTPSADSGAVGSANAAAAPVEARGRASDEPMRKQPLQTQPVPAAHLSSPVEPEHLDQHPSKLPAQAAEVLAISPGALRDPAPVSSGVSDSSGTAGSLPSPATAESTSHAQPEDKSQTVLESPAIPAAEELSQRQSEDAHGREAGAEKHAEAPSSAVPPDLLALAEEVGRLEEELATAQGAAERTAARADAARAETESARAEAAEWREREADARAELAAIREAYTEVRGEAEAARLELQQLQEAHKALHEQMTTSLQEAHAVEGGKMRMRLERAERAIEQERATVRELQRAQAAARQASPTASPRRDGSQLRAALGTAQKELADTRAALEAQKLTNSGLQIRVTELLRTAEEVGQLRRTCEELRIRSDAIQTREDHTKQLEAAVETLRAQNNSLHVTMERLLGTNSELGTKVNSQAAHISSLEAALAEARAKGPAPPASVEPAGGVRFSESDLELLALAEYVKELEAALDKQRALSASQQPTTPGRTAPRPAIRREDGSSNGGSADLSRSDEAATPQLSKGSESSITPVEEVQQPQEKGRDPLEIPAPPEKQSMTWWGYITGADRATPVKRSR</sequence>
<feature type="region of interest" description="Disordered" evidence="1">
    <location>
        <begin position="55"/>
        <end position="215"/>
    </location>
</feature>
<feature type="compositionally biased region" description="Basic and acidic residues" evidence="1">
    <location>
        <begin position="184"/>
        <end position="204"/>
    </location>
</feature>
<feature type="compositionally biased region" description="Polar residues" evidence="1">
    <location>
        <begin position="569"/>
        <end position="580"/>
    </location>
</feature>
<feature type="region of interest" description="Disordered" evidence="1">
    <location>
        <begin position="1"/>
        <end position="21"/>
    </location>
</feature>
<evidence type="ECO:0000313" key="2">
    <source>
        <dbReference type="EMBL" id="KAK9909286.1"/>
    </source>
</evidence>
<name>A0ABR2YQJ3_9CHLO</name>
<feature type="region of interest" description="Disordered" evidence="1">
    <location>
        <begin position="526"/>
        <end position="626"/>
    </location>
</feature>
<accession>A0ABR2YQJ3</accession>
<evidence type="ECO:0000313" key="3">
    <source>
        <dbReference type="Proteomes" id="UP001491310"/>
    </source>
</evidence>
<feature type="compositionally biased region" description="Polar residues" evidence="1">
    <location>
        <begin position="139"/>
        <end position="150"/>
    </location>
</feature>